<evidence type="ECO:0000313" key="2">
    <source>
        <dbReference type="EMBL" id="KAF2488676.1"/>
    </source>
</evidence>
<proteinExistence type="predicted"/>
<evidence type="ECO:0000313" key="3">
    <source>
        <dbReference type="Proteomes" id="UP000799750"/>
    </source>
</evidence>
<feature type="region of interest" description="Disordered" evidence="1">
    <location>
        <begin position="1"/>
        <end position="32"/>
    </location>
</feature>
<protein>
    <recommendedName>
        <fullName evidence="4">F-box domain-containing protein</fullName>
    </recommendedName>
</protein>
<dbReference type="AlphaFoldDB" id="A0A6A6Q9M4"/>
<keyword evidence="3" id="KW-1185">Reference proteome</keyword>
<dbReference type="Proteomes" id="UP000799750">
    <property type="component" value="Unassembled WGS sequence"/>
</dbReference>
<dbReference type="OrthoDB" id="3766406at2759"/>
<gene>
    <name evidence="2" type="ORF">BU16DRAFT_568193</name>
</gene>
<dbReference type="EMBL" id="MU004202">
    <property type="protein sequence ID" value="KAF2488676.1"/>
    <property type="molecule type" value="Genomic_DNA"/>
</dbReference>
<accession>A0A6A6Q9M4</accession>
<name>A0A6A6Q9M4_9PEZI</name>
<sequence>MTPIRLQLNASPPELSSDPNSSEAAPSTTENAAQGQLPAFPLLKLPLDLLLCVTDKLPLADNIALAQTSQVLRNTFQPDCEKAARKFKRHAVPAHNAERLELLAGLANSRADVFSCSFCNMLHSVDTRDTPRPPYLTRHYPCQILSHENCLDSKKWKDTHHRFGIYNFDRHASAGEGYCLAHHHVQLALKFSRLKTANPAYLANLLATYTGDKPQKKLVAAKRPTFAKPGQINSFIARPRVVKNHFLLSMKWEFYYTSPEGLEKDIADIRPQYLIRRRRVSLHAYDTPSGNTSPTGTSVKETYYDTAVVPPSLEATLPPRNFCPHLKFDAQHVKDGLARTSHGGNVGQQKAYHSCEHCPTDYCVELLPDRVVFEVWQDLGSNGPPTEEHWQACAFGKGSVTHKAGSVRESFVYDDAAVFDLKSFQEAERRLFGFGHGGRKGLEGF</sequence>
<evidence type="ECO:0000256" key="1">
    <source>
        <dbReference type="SAM" id="MobiDB-lite"/>
    </source>
</evidence>
<organism evidence="2 3">
    <name type="scientific">Lophium mytilinum</name>
    <dbReference type="NCBI Taxonomy" id="390894"/>
    <lineage>
        <taxon>Eukaryota</taxon>
        <taxon>Fungi</taxon>
        <taxon>Dikarya</taxon>
        <taxon>Ascomycota</taxon>
        <taxon>Pezizomycotina</taxon>
        <taxon>Dothideomycetes</taxon>
        <taxon>Pleosporomycetidae</taxon>
        <taxon>Mytilinidiales</taxon>
        <taxon>Mytilinidiaceae</taxon>
        <taxon>Lophium</taxon>
    </lineage>
</organism>
<evidence type="ECO:0008006" key="4">
    <source>
        <dbReference type="Google" id="ProtNLM"/>
    </source>
</evidence>
<reference evidence="2" key="1">
    <citation type="journal article" date="2020" name="Stud. Mycol.">
        <title>101 Dothideomycetes genomes: a test case for predicting lifestyles and emergence of pathogens.</title>
        <authorList>
            <person name="Haridas S."/>
            <person name="Albert R."/>
            <person name="Binder M."/>
            <person name="Bloem J."/>
            <person name="Labutti K."/>
            <person name="Salamov A."/>
            <person name="Andreopoulos B."/>
            <person name="Baker S."/>
            <person name="Barry K."/>
            <person name="Bills G."/>
            <person name="Bluhm B."/>
            <person name="Cannon C."/>
            <person name="Castanera R."/>
            <person name="Culley D."/>
            <person name="Daum C."/>
            <person name="Ezra D."/>
            <person name="Gonzalez J."/>
            <person name="Henrissat B."/>
            <person name="Kuo A."/>
            <person name="Liang C."/>
            <person name="Lipzen A."/>
            <person name="Lutzoni F."/>
            <person name="Magnuson J."/>
            <person name="Mondo S."/>
            <person name="Nolan M."/>
            <person name="Ohm R."/>
            <person name="Pangilinan J."/>
            <person name="Park H.-J."/>
            <person name="Ramirez L."/>
            <person name="Alfaro M."/>
            <person name="Sun H."/>
            <person name="Tritt A."/>
            <person name="Yoshinaga Y."/>
            <person name="Zwiers L.-H."/>
            <person name="Turgeon B."/>
            <person name="Goodwin S."/>
            <person name="Spatafora J."/>
            <person name="Crous P."/>
            <person name="Grigoriev I."/>
        </authorList>
    </citation>
    <scope>NUCLEOTIDE SEQUENCE</scope>
    <source>
        <strain evidence="2">CBS 269.34</strain>
    </source>
</reference>
<feature type="compositionally biased region" description="Polar residues" evidence="1">
    <location>
        <begin position="17"/>
        <end position="32"/>
    </location>
</feature>